<dbReference type="CDD" id="cd16278">
    <property type="entry name" value="metallo-hydrolase-like_MBL-fold"/>
    <property type="match status" value="1"/>
</dbReference>
<dbReference type="InterPro" id="IPR041516">
    <property type="entry name" value="LACTB2_WH"/>
</dbReference>
<feature type="domain" description="Metallo-beta-lactamase" evidence="1">
    <location>
        <begin position="114"/>
        <end position="290"/>
    </location>
</feature>
<evidence type="ECO:0000313" key="3">
    <source>
        <dbReference type="Proteomes" id="UP000012429"/>
    </source>
</evidence>
<evidence type="ECO:0000313" key="2">
    <source>
        <dbReference type="EMBL" id="ENN89105.1"/>
    </source>
</evidence>
<gene>
    <name evidence="2" type="ORF">RHSP_01181</name>
</gene>
<dbReference type="Proteomes" id="UP000012429">
    <property type="component" value="Unassembled WGS sequence"/>
</dbReference>
<dbReference type="EMBL" id="AQHN01000011">
    <property type="protein sequence ID" value="ENN89105.1"/>
    <property type="molecule type" value="Genomic_DNA"/>
</dbReference>
<dbReference type="SUPFAM" id="SSF56281">
    <property type="entry name" value="Metallo-hydrolase/oxidoreductase"/>
    <property type="match status" value="1"/>
</dbReference>
<dbReference type="InterPro" id="IPR036866">
    <property type="entry name" value="RibonucZ/Hydroxyglut_hydro"/>
</dbReference>
<keyword evidence="3" id="KW-1185">Reference proteome</keyword>
<dbReference type="Gene3D" id="3.60.15.10">
    <property type="entry name" value="Ribonuclease Z/Hydroxyacylglutathione hydrolase-like"/>
    <property type="match status" value="1"/>
</dbReference>
<dbReference type="Pfam" id="PF00753">
    <property type="entry name" value="Lactamase_B"/>
    <property type="match status" value="1"/>
</dbReference>
<dbReference type="InterPro" id="IPR001279">
    <property type="entry name" value="Metallo-B-lactamas"/>
</dbReference>
<dbReference type="InterPro" id="IPR036388">
    <property type="entry name" value="WH-like_DNA-bd_sf"/>
</dbReference>
<dbReference type="PATRIC" id="fig|363754.4.peg.1135"/>
<organism evidence="2 3">
    <name type="scientific">Rhizobium freirei PRF 81</name>
    <dbReference type="NCBI Taxonomy" id="363754"/>
    <lineage>
        <taxon>Bacteria</taxon>
        <taxon>Pseudomonadati</taxon>
        <taxon>Pseudomonadota</taxon>
        <taxon>Alphaproteobacteria</taxon>
        <taxon>Hyphomicrobiales</taxon>
        <taxon>Rhizobiaceae</taxon>
        <taxon>Rhizobium/Agrobacterium group</taxon>
        <taxon>Rhizobium</taxon>
    </lineage>
</organism>
<proteinExistence type="predicted"/>
<dbReference type="Gene3D" id="1.10.10.10">
    <property type="entry name" value="Winged helix-like DNA-binding domain superfamily/Winged helix DNA-binding domain"/>
    <property type="match status" value="1"/>
</dbReference>
<name>N6V5L4_9HYPH</name>
<dbReference type="STRING" id="363754.RHSP_01181"/>
<dbReference type="AlphaFoldDB" id="N6V5L4"/>
<evidence type="ECO:0000259" key="1">
    <source>
        <dbReference type="SMART" id="SM00849"/>
    </source>
</evidence>
<protein>
    <submittedName>
        <fullName evidence="2">Beta-lactamase family protein</fullName>
    </submittedName>
</protein>
<dbReference type="PANTHER" id="PTHR23131">
    <property type="entry name" value="ENDORIBONUCLEASE LACTB2"/>
    <property type="match status" value="1"/>
</dbReference>
<dbReference type="InterPro" id="IPR050662">
    <property type="entry name" value="Sec-metab_biosynth-thioest"/>
</dbReference>
<dbReference type="SMART" id="SM00849">
    <property type="entry name" value="Lactamase_B"/>
    <property type="match status" value="1"/>
</dbReference>
<comment type="caution">
    <text evidence="2">The sequence shown here is derived from an EMBL/GenBank/DDBJ whole genome shotgun (WGS) entry which is preliminary data.</text>
</comment>
<dbReference type="PANTHER" id="PTHR23131:SF0">
    <property type="entry name" value="ENDORIBONUCLEASE LACTB2"/>
    <property type="match status" value="1"/>
</dbReference>
<dbReference type="Pfam" id="PF17778">
    <property type="entry name" value="WHD_BLACT"/>
    <property type="match status" value="1"/>
</dbReference>
<accession>N6V5L4</accession>
<reference evidence="2 3" key="1">
    <citation type="journal article" date="2012" name="BMC Genomics">
        <title>Genomic basis of broad host range and environmental adaptability of Rhizobium tropici CIAT 899 and Rhizobium sp. PRF 81 which are used in inoculants for common bean (Phaseolus vulgaris L.).</title>
        <authorList>
            <person name="Ormeno-Orrillo E."/>
            <person name="Menna P."/>
            <person name="Almeida L.G."/>
            <person name="Ollero F.J."/>
            <person name="Nicolas M.F."/>
            <person name="Pains Rodrigues E."/>
            <person name="Shigueyoshi Nakatani A."/>
            <person name="Silva Batista J.S."/>
            <person name="Oliveira Chueire L.M."/>
            <person name="Souza R.C."/>
            <person name="Ribeiro Vasconcelos A.T."/>
            <person name="Megias M."/>
            <person name="Hungria M."/>
            <person name="Martinez-Romero E."/>
        </authorList>
    </citation>
    <scope>NUCLEOTIDE SEQUENCE [LARGE SCALE GENOMIC DNA]</scope>
    <source>
        <strain evidence="2 3">PRF 81</strain>
    </source>
</reference>
<sequence length="377" mass="41259">MGFRAGRRYRASCAWPRLCRRADDGLSVPAGRPRRQPPCRYHQGCRLSARGGGRAQCRQCRLRADVLYRNRIQAIMSTPDFDLAFEPAYGRAVPVAPGIERMTVNNPSAFTFHGTNSYIVGGSSVAVIDPGPENEAHFAGLMAALRGREVTHIFVSHTHRDHSPLAKRLKEATGALTVGEGPHRAARPLYRGEVNPFAESSDMEFQPDIVLGDGQSVSGDGWQMTALLTPGHTANHACFALDGTGIVFSADHVMAWATSIVAPPDGSMADYMASLERLLAREDRLFLPGHGGPVKEPASFMRGLRTHRRMRERAVLERIKAGDRLIPDMVKAIYRETDPRLHGAAALSVLAHLEDLVEKGRVETDGPPALFGTYRPV</sequence>